<sequence>MRWLAGIVILALLVWAALPKLRPYLPPGYDPLAPLSVDDPPTFVTRYKLRQLSADIPACLEVLAQARQAGRISYSLPGDTKGTCPLASPVRVQGFGPVSLSSSFLASCPLALSSAMFVSQSARPQAQAVLGTALTRVDHLGSYACRTIYSRPGARLSEHASAEALDLSAFRFADGRRVTVLAGWQQEGQPTAYLKTIFSQSCRYYGNSIGPDYNTAHANHFHLGMRGFGVCR</sequence>
<dbReference type="Pfam" id="PF06904">
    <property type="entry name" value="Extensin-like_C"/>
    <property type="match status" value="1"/>
</dbReference>
<dbReference type="InterPro" id="IPR009683">
    <property type="entry name" value="Extensin-like_C"/>
</dbReference>
<dbReference type="EMBL" id="SMCR01000007">
    <property type="protein sequence ID" value="TCV94336.1"/>
    <property type="molecule type" value="Genomic_DNA"/>
</dbReference>
<proteinExistence type="predicted"/>
<reference evidence="2 3" key="1">
    <citation type="submission" date="2019-03" db="EMBL/GenBank/DDBJ databases">
        <title>Genomic Encyclopedia of Type Strains, Phase IV (KMG-IV): sequencing the most valuable type-strain genomes for metagenomic binning, comparative biology and taxonomic classification.</title>
        <authorList>
            <person name="Goeker M."/>
        </authorList>
    </citation>
    <scope>NUCLEOTIDE SEQUENCE [LARGE SCALE GENOMIC DNA]</scope>
    <source>
        <strain evidence="2 3">DSM 19580</strain>
    </source>
</reference>
<organism evidence="2 3">
    <name type="scientific">Biostraticola tofi</name>
    <dbReference type="NCBI Taxonomy" id="466109"/>
    <lineage>
        <taxon>Bacteria</taxon>
        <taxon>Pseudomonadati</taxon>
        <taxon>Pseudomonadota</taxon>
        <taxon>Gammaproteobacteria</taxon>
        <taxon>Enterobacterales</taxon>
        <taxon>Bruguierivoracaceae</taxon>
        <taxon>Biostraticola</taxon>
    </lineage>
</organism>
<name>A0A4R3YPS6_9GAMM</name>
<gene>
    <name evidence="2" type="ORF">EDC52_10777</name>
</gene>
<protein>
    <recommendedName>
        <fullName evidence="1">Extensin-like C-terminal domain-containing protein</fullName>
    </recommendedName>
</protein>
<accession>A0A4R3YPS6</accession>
<evidence type="ECO:0000259" key="1">
    <source>
        <dbReference type="Pfam" id="PF06904"/>
    </source>
</evidence>
<dbReference type="RefSeq" id="WP_230468064.1">
    <property type="nucleotide sequence ID" value="NZ_SMCR01000007.1"/>
</dbReference>
<evidence type="ECO:0000313" key="2">
    <source>
        <dbReference type="EMBL" id="TCV94336.1"/>
    </source>
</evidence>
<feature type="domain" description="Extensin-like C-terminal" evidence="1">
    <location>
        <begin position="59"/>
        <end position="232"/>
    </location>
</feature>
<comment type="caution">
    <text evidence="2">The sequence shown here is derived from an EMBL/GenBank/DDBJ whole genome shotgun (WGS) entry which is preliminary data.</text>
</comment>
<keyword evidence="3" id="KW-1185">Reference proteome</keyword>
<evidence type="ECO:0000313" key="3">
    <source>
        <dbReference type="Proteomes" id="UP000295719"/>
    </source>
</evidence>
<dbReference type="Proteomes" id="UP000295719">
    <property type="component" value="Unassembled WGS sequence"/>
</dbReference>
<dbReference type="AlphaFoldDB" id="A0A4R3YPS6"/>